<dbReference type="GO" id="GO:0005886">
    <property type="term" value="C:plasma membrane"/>
    <property type="evidence" value="ECO:0007669"/>
    <property type="project" value="UniProtKB-SubCell"/>
</dbReference>
<protein>
    <submittedName>
        <fullName evidence="9">Rod shape-determining protein MreD</fullName>
    </submittedName>
</protein>
<sequence length="172" mass="19386">MINNLIRGLLYFVVLVLIQVLILNNIHFLRIATPFLYLYFIVKMPVGSPRDLVVLFSFLIGLVIDVFSNTPGMHAAACTLTGFIREPLIRFYMGKDLPDGIYPSYKTFGYGGFFRYVLSLVVIHHVTLFLIESLTLFDPLFLALRIGASVITTTLLICTIEAFNIETQKSGD</sequence>
<dbReference type="Proteomes" id="UP000033035">
    <property type="component" value="Unassembled WGS sequence"/>
</dbReference>
<feature type="transmembrane region" description="Helical" evidence="8">
    <location>
        <begin position="143"/>
        <end position="163"/>
    </location>
</feature>
<dbReference type="InterPro" id="IPR007227">
    <property type="entry name" value="Cell_shape_determining_MreD"/>
</dbReference>
<dbReference type="STRING" id="1203610.HMPREF1536_03313"/>
<evidence type="ECO:0000313" key="9">
    <source>
        <dbReference type="EMBL" id="KKB55838.1"/>
    </source>
</evidence>
<keyword evidence="10" id="KW-1185">Reference proteome</keyword>
<name>A0A0F5JDM5_9BACT</name>
<comment type="similarity">
    <text evidence="2">Belongs to the MreD family.</text>
</comment>
<dbReference type="GO" id="GO:0008360">
    <property type="term" value="P:regulation of cell shape"/>
    <property type="evidence" value="ECO:0007669"/>
    <property type="project" value="UniProtKB-KW"/>
</dbReference>
<organism evidence="9 10">
    <name type="scientific">Parabacteroides gordonii MS-1 = DSM 23371</name>
    <dbReference type="NCBI Taxonomy" id="1203610"/>
    <lineage>
        <taxon>Bacteria</taxon>
        <taxon>Pseudomonadati</taxon>
        <taxon>Bacteroidota</taxon>
        <taxon>Bacteroidia</taxon>
        <taxon>Bacteroidales</taxon>
        <taxon>Tannerellaceae</taxon>
        <taxon>Parabacteroides</taxon>
    </lineage>
</organism>
<dbReference type="EMBL" id="AQHW01000015">
    <property type="protein sequence ID" value="KKB55838.1"/>
    <property type="molecule type" value="Genomic_DNA"/>
</dbReference>
<evidence type="ECO:0000256" key="2">
    <source>
        <dbReference type="ARBA" id="ARBA00007776"/>
    </source>
</evidence>
<evidence type="ECO:0000256" key="5">
    <source>
        <dbReference type="ARBA" id="ARBA00022960"/>
    </source>
</evidence>
<evidence type="ECO:0000256" key="4">
    <source>
        <dbReference type="ARBA" id="ARBA00022692"/>
    </source>
</evidence>
<comment type="caution">
    <text evidence="9">The sequence shown here is derived from an EMBL/GenBank/DDBJ whole genome shotgun (WGS) entry which is preliminary data.</text>
</comment>
<keyword evidence="7 8" id="KW-0472">Membrane</keyword>
<comment type="subcellular location">
    <subcellularLocation>
        <location evidence="1">Cell membrane</location>
        <topology evidence="1">Multi-pass membrane protein</topology>
    </subcellularLocation>
</comment>
<feature type="transmembrane region" description="Helical" evidence="8">
    <location>
        <begin position="113"/>
        <end position="131"/>
    </location>
</feature>
<dbReference type="NCBIfam" id="TIGR03426">
    <property type="entry name" value="shape_MreD"/>
    <property type="match status" value="1"/>
</dbReference>
<evidence type="ECO:0000256" key="3">
    <source>
        <dbReference type="ARBA" id="ARBA00022475"/>
    </source>
</evidence>
<keyword evidence="4 8" id="KW-0812">Transmembrane</keyword>
<evidence type="ECO:0000256" key="8">
    <source>
        <dbReference type="SAM" id="Phobius"/>
    </source>
</evidence>
<dbReference type="PATRIC" id="fig|1203610.3.peg.3375"/>
<gene>
    <name evidence="9" type="ORF">HMPREF1536_03313</name>
</gene>
<evidence type="ECO:0000256" key="1">
    <source>
        <dbReference type="ARBA" id="ARBA00004651"/>
    </source>
</evidence>
<feature type="transmembrane region" description="Helical" evidence="8">
    <location>
        <begin position="12"/>
        <end position="40"/>
    </location>
</feature>
<evidence type="ECO:0000313" key="10">
    <source>
        <dbReference type="Proteomes" id="UP000033035"/>
    </source>
</evidence>
<evidence type="ECO:0000256" key="7">
    <source>
        <dbReference type="ARBA" id="ARBA00023136"/>
    </source>
</evidence>
<reference evidence="9 10" key="1">
    <citation type="submission" date="2013-04" db="EMBL/GenBank/DDBJ databases">
        <title>The Genome Sequence of Parabacteroides gordonii DSM 23371.</title>
        <authorList>
            <consortium name="The Broad Institute Genomics Platform"/>
            <person name="Earl A."/>
            <person name="Ward D."/>
            <person name="Feldgarden M."/>
            <person name="Gevers D."/>
            <person name="Martens E."/>
            <person name="Sakamoto M."/>
            <person name="Benno Y."/>
            <person name="Suzuki N."/>
            <person name="Matsunaga N."/>
            <person name="Koshihara K."/>
            <person name="Seki M."/>
            <person name="Komiya H."/>
            <person name="Walker B."/>
            <person name="Young S."/>
            <person name="Zeng Q."/>
            <person name="Gargeya S."/>
            <person name="Fitzgerald M."/>
            <person name="Haas B."/>
            <person name="Abouelleil A."/>
            <person name="Allen A.W."/>
            <person name="Alvarado L."/>
            <person name="Arachchi H.M."/>
            <person name="Berlin A.M."/>
            <person name="Chapman S.B."/>
            <person name="Gainer-Dewar J."/>
            <person name="Goldberg J."/>
            <person name="Griggs A."/>
            <person name="Gujja S."/>
            <person name="Hansen M."/>
            <person name="Howarth C."/>
            <person name="Imamovic A."/>
            <person name="Ireland A."/>
            <person name="Larimer J."/>
            <person name="McCowan C."/>
            <person name="Murphy C."/>
            <person name="Pearson M."/>
            <person name="Poon T.W."/>
            <person name="Priest M."/>
            <person name="Roberts A."/>
            <person name="Saif S."/>
            <person name="Shea T."/>
            <person name="Sisk P."/>
            <person name="Sykes S."/>
            <person name="Wortman J."/>
            <person name="Nusbaum C."/>
            <person name="Birren B."/>
        </authorList>
    </citation>
    <scope>NUCLEOTIDE SEQUENCE [LARGE SCALE GENOMIC DNA]</scope>
    <source>
        <strain evidence="9 10">MS-1</strain>
    </source>
</reference>
<accession>A0A0F5JDM5</accession>
<dbReference type="HOGENOM" id="CLU_125324_0_0_10"/>
<keyword evidence="3" id="KW-1003">Cell membrane</keyword>
<keyword evidence="6 8" id="KW-1133">Transmembrane helix</keyword>
<dbReference type="AlphaFoldDB" id="A0A0F5JDM5"/>
<evidence type="ECO:0000256" key="6">
    <source>
        <dbReference type="ARBA" id="ARBA00022989"/>
    </source>
</evidence>
<keyword evidence="5" id="KW-0133">Cell shape</keyword>
<dbReference type="RefSeq" id="WP_028726288.1">
    <property type="nucleotide sequence ID" value="NZ_AUAE01000008.1"/>
</dbReference>
<feature type="transmembrane region" description="Helical" evidence="8">
    <location>
        <begin position="52"/>
        <end position="68"/>
    </location>
</feature>
<proteinExistence type="inferred from homology"/>